<gene>
    <name evidence="4" type="primary">LOC112462131</name>
</gene>
<evidence type="ECO:0000313" key="3">
    <source>
        <dbReference type="Proteomes" id="UP000504618"/>
    </source>
</evidence>
<evidence type="ECO:0000259" key="1">
    <source>
        <dbReference type="Pfam" id="PF05292"/>
    </source>
</evidence>
<keyword evidence="3" id="KW-1185">Reference proteome</keyword>
<dbReference type="InterPro" id="IPR038917">
    <property type="entry name" value="Malonyl_CoA_deC"/>
</dbReference>
<dbReference type="GO" id="GO:0005759">
    <property type="term" value="C:mitochondrial matrix"/>
    <property type="evidence" value="ECO:0007669"/>
    <property type="project" value="TreeGrafter"/>
</dbReference>
<feature type="domain" description="Malonyl-CoA decarboxylase N-terminal" evidence="2">
    <location>
        <begin position="135"/>
        <end position="208"/>
    </location>
</feature>
<dbReference type="InterPro" id="IPR035372">
    <property type="entry name" value="MCD_N"/>
</dbReference>
<reference evidence="4" key="1">
    <citation type="submission" date="2025-08" db="UniProtKB">
        <authorList>
            <consortium name="RefSeq"/>
        </authorList>
    </citation>
    <scope>IDENTIFICATION</scope>
    <source>
        <tissue evidence="4">Whole body</tissue>
    </source>
</reference>
<dbReference type="Pfam" id="PF05292">
    <property type="entry name" value="MCD"/>
    <property type="match status" value="1"/>
</dbReference>
<dbReference type="Gene3D" id="3.40.630.150">
    <property type="entry name" value="Malonyl-CoA decarboxylase, catalytic domain"/>
    <property type="match status" value="1"/>
</dbReference>
<dbReference type="Proteomes" id="UP000504618">
    <property type="component" value="Unplaced"/>
</dbReference>
<dbReference type="FunFam" id="3.40.630.150:FF:000001">
    <property type="entry name" value="Malonyl-CoA decarboxylase, mitochondrial"/>
    <property type="match status" value="1"/>
</dbReference>
<dbReference type="GO" id="GO:2001294">
    <property type="term" value="P:malonyl-CoA catabolic process"/>
    <property type="evidence" value="ECO:0007669"/>
    <property type="project" value="TreeGrafter"/>
</dbReference>
<protein>
    <submittedName>
        <fullName evidence="4">Malonyl-CoA decarboxylase, mitochondrial-like isoform X4</fullName>
    </submittedName>
</protein>
<dbReference type="GeneID" id="112462131"/>
<dbReference type="InterPro" id="IPR042303">
    <property type="entry name" value="Malonyl_CoA_deC_C_sf"/>
</dbReference>
<dbReference type="Pfam" id="PF17408">
    <property type="entry name" value="MCD_N"/>
    <property type="match status" value="1"/>
</dbReference>
<dbReference type="PANTHER" id="PTHR28641:SF1">
    <property type="entry name" value="MALONYL-COA DECARBOXYLASE, MITOCHONDRIAL"/>
    <property type="match status" value="1"/>
</dbReference>
<dbReference type="OrthoDB" id="426718at2759"/>
<dbReference type="PANTHER" id="PTHR28641">
    <property type="match status" value="1"/>
</dbReference>
<dbReference type="AlphaFoldDB" id="A0A6J1QNK4"/>
<dbReference type="GO" id="GO:0005782">
    <property type="term" value="C:peroxisomal matrix"/>
    <property type="evidence" value="ECO:0007669"/>
    <property type="project" value="TreeGrafter"/>
</dbReference>
<dbReference type="InterPro" id="IPR038351">
    <property type="entry name" value="MCD_N_sf"/>
</dbReference>
<evidence type="ECO:0000259" key="2">
    <source>
        <dbReference type="Pfam" id="PF17408"/>
    </source>
</evidence>
<dbReference type="GO" id="GO:0006633">
    <property type="term" value="P:fatty acid biosynthetic process"/>
    <property type="evidence" value="ECO:0007669"/>
    <property type="project" value="InterPro"/>
</dbReference>
<dbReference type="Gene3D" id="1.20.140.90">
    <property type="entry name" value="Malonyl-CoA decarboxylase, oligemerization domain"/>
    <property type="match status" value="1"/>
</dbReference>
<dbReference type="RefSeq" id="XP_024883518.1">
    <property type="nucleotide sequence ID" value="XM_025027750.1"/>
</dbReference>
<dbReference type="GO" id="GO:0006085">
    <property type="term" value="P:acetyl-CoA biosynthetic process"/>
    <property type="evidence" value="ECO:0007669"/>
    <property type="project" value="TreeGrafter"/>
</dbReference>
<dbReference type="GO" id="GO:0050080">
    <property type="term" value="F:malonyl-CoA decarboxylase activity"/>
    <property type="evidence" value="ECO:0007669"/>
    <property type="project" value="InterPro"/>
</dbReference>
<proteinExistence type="predicted"/>
<sequence length="517" mass="59842">MRIIVATLQNNSAVVLNATQQHTKKAGMASLRLATELKFVNKLKRNVKHEYGTSSSLRAEVNVDEELREIFRFKDTKISNWIIENKARALCVRYTESNKDNRQQILRTLASRYAVQHDDICQVAKRLVCTEPENERQMIVHEKTLKNVLTPAYHWLFVIIGRLQHGVKFLVDLRTDVLELISDVKDADESIIIQQLNHYLRDLLLLWFSVGFLHMERVTWESACDILQKVSDYEAIHPMRNWLDLKRRVGPYRRCYIFMHPSMPREPIVVLHTALCDVIPDSVKGIEEAETRILGSAKKYITFLEEDKSKIKAAIFYSIVSTQKGLQGIELGNYLIKKVASEIMTEFPAIQQLSSLSPIPNFKTWLFDKLKQDMAFIFTTHECRIAKDILQTENVIVALKKILGTSLWTGDKQLSEFLKQPLLRACAWYLYKEKRRGYALNMVANFHLRNGAVMWRINWMADPSPRGVANSCGIMVNYRYFLEDSEKNSRNYIEHFVINATEGVTNLAMQAEKLIVL</sequence>
<accession>A0A6J1QNK4</accession>
<dbReference type="InterPro" id="IPR007956">
    <property type="entry name" value="Malonyl_CoA_deC_C"/>
</dbReference>
<feature type="domain" description="Malonyl-CoA decarboxylase C-terminal" evidence="1">
    <location>
        <begin position="211"/>
        <end position="480"/>
    </location>
</feature>
<organism evidence="3 4">
    <name type="scientific">Temnothorax curvispinosus</name>
    <dbReference type="NCBI Taxonomy" id="300111"/>
    <lineage>
        <taxon>Eukaryota</taxon>
        <taxon>Metazoa</taxon>
        <taxon>Ecdysozoa</taxon>
        <taxon>Arthropoda</taxon>
        <taxon>Hexapoda</taxon>
        <taxon>Insecta</taxon>
        <taxon>Pterygota</taxon>
        <taxon>Neoptera</taxon>
        <taxon>Endopterygota</taxon>
        <taxon>Hymenoptera</taxon>
        <taxon>Apocrita</taxon>
        <taxon>Aculeata</taxon>
        <taxon>Formicoidea</taxon>
        <taxon>Formicidae</taxon>
        <taxon>Myrmicinae</taxon>
        <taxon>Temnothorax</taxon>
    </lineage>
</organism>
<evidence type="ECO:0000313" key="4">
    <source>
        <dbReference type="RefSeq" id="XP_024883518.1"/>
    </source>
</evidence>
<name>A0A6J1QNK4_9HYME</name>